<dbReference type="EMBL" id="GL448949">
    <property type="protein sequence ID" value="EFN83562.1"/>
    <property type="molecule type" value="Genomic_DNA"/>
</dbReference>
<accession>E2BL76</accession>
<sequence>YAVVVRRFLTDTFPNRWITRCGEIEWPSRSPDLSPLDYFLQGYVKNNVYGTKPANLAEHILHQVNLISPEMRRNVLNEFHLR</sequence>
<gene>
    <name evidence="1" type="ORF">EAI_04598</name>
</gene>
<protein>
    <submittedName>
        <fullName evidence="1">Uncharacterized protein</fullName>
    </submittedName>
</protein>
<evidence type="ECO:0000313" key="1">
    <source>
        <dbReference type="EMBL" id="EFN83562.1"/>
    </source>
</evidence>
<feature type="non-terminal residue" evidence="1">
    <location>
        <position position="1"/>
    </location>
</feature>
<dbReference type="InterPro" id="IPR036397">
    <property type="entry name" value="RNaseH_sf"/>
</dbReference>
<dbReference type="Proteomes" id="UP000008237">
    <property type="component" value="Unassembled WGS sequence"/>
</dbReference>
<dbReference type="AlphaFoldDB" id="E2BL76"/>
<dbReference type="InParanoid" id="E2BL76"/>
<dbReference type="PANTHER" id="PTHR47326:SF1">
    <property type="entry name" value="HTH PSQ-TYPE DOMAIN-CONTAINING PROTEIN"/>
    <property type="match status" value="1"/>
</dbReference>
<dbReference type="GO" id="GO:0003676">
    <property type="term" value="F:nucleic acid binding"/>
    <property type="evidence" value="ECO:0007669"/>
    <property type="project" value="InterPro"/>
</dbReference>
<evidence type="ECO:0000313" key="2">
    <source>
        <dbReference type="Proteomes" id="UP000008237"/>
    </source>
</evidence>
<dbReference type="Gene3D" id="3.30.420.10">
    <property type="entry name" value="Ribonuclease H-like superfamily/Ribonuclease H"/>
    <property type="match status" value="1"/>
</dbReference>
<feature type="non-terminal residue" evidence="1">
    <location>
        <position position="82"/>
    </location>
</feature>
<name>E2BL76_HARSA</name>
<reference evidence="1 2" key="1">
    <citation type="journal article" date="2010" name="Science">
        <title>Genomic comparison of the ants Camponotus floridanus and Harpegnathos saltator.</title>
        <authorList>
            <person name="Bonasio R."/>
            <person name="Zhang G."/>
            <person name="Ye C."/>
            <person name="Mutti N.S."/>
            <person name="Fang X."/>
            <person name="Qin N."/>
            <person name="Donahue G."/>
            <person name="Yang P."/>
            <person name="Li Q."/>
            <person name="Li C."/>
            <person name="Zhang P."/>
            <person name="Huang Z."/>
            <person name="Berger S.L."/>
            <person name="Reinberg D."/>
            <person name="Wang J."/>
            <person name="Liebig J."/>
        </authorList>
    </citation>
    <scope>NUCLEOTIDE SEQUENCE [LARGE SCALE GENOMIC DNA]</scope>
    <source>
        <strain evidence="1 2">R22 G/1</strain>
    </source>
</reference>
<dbReference type="STRING" id="610380.E2BL76"/>
<organism evidence="2">
    <name type="scientific">Harpegnathos saltator</name>
    <name type="common">Jerdon's jumping ant</name>
    <dbReference type="NCBI Taxonomy" id="610380"/>
    <lineage>
        <taxon>Eukaryota</taxon>
        <taxon>Metazoa</taxon>
        <taxon>Ecdysozoa</taxon>
        <taxon>Arthropoda</taxon>
        <taxon>Hexapoda</taxon>
        <taxon>Insecta</taxon>
        <taxon>Pterygota</taxon>
        <taxon>Neoptera</taxon>
        <taxon>Endopterygota</taxon>
        <taxon>Hymenoptera</taxon>
        <taxon>Apocrita</taxon>
        <taxon>Aculeata</taxon>
        <taxon>Formicoidea</taxon>
        <taxon>Formicidae</taxon>
        <taxon>Ponerinae</taxon>
        <taxon>Ponerini</taxon>
        <taxon>Harpegnathos</taxon>
    </lineage>
</organism>
<proteinExistence type="predicted"/>
<dbReference type="PANTHER" id="PTHR47326">
    <property type="entry name" value="TRANSPOSABLE ELEMENT TC3 TRANSPOSASE-LIKE PROTEIN"/>
    <property type="match status" value="1"/>
</dbReference>
<keyword evidence="2" id="KW-1185">Reference proteome</keyword>